<dbReference type="EMBL" id="MU273716">
    <property type="protein sequence ID" value="KAI0028878.1"/>
    <property type="molecule type" value="Genomic_DNA"/>
</dbReference>
<evidence type="ECO:0000313" key="1">
    <source>
        <dbReference type="EMBL" id="KAI0028878.1"/>
    </source>
</evidence>
<evidence type="ECO:0000313" key="2">
    <source>
        <dbReference type="Proteomes" id="UP000814128"/>
    </source>
</evidence>
<gene>
    <name evidence="1" type="ORF">K488DRAFT_57602</name>
</gene>
<sequence>MHGDEPNNFNSVGNFFMSRFEHSGEPGDIDQATKAYTRAVDLASDVHHDRPGFLSNLASALTMRFKHSRDVRILDEAIVLHRSAVEVSDATHEGFAGFLTNYAAALLMRFDILGDFSDIEDAVTINCYSVALIADGSPEKPDHLINLANSLQRRFQQRGLPSDIEDAIALNQHALELTLETDSSKRGLYVNLANSFYDRFQCFGRLGDIESSVAACRRAVAITPDDDPERPHHLNSLGIALHSRFRHLGQLSDIDGAIAAIRDAVAFTGDDHVNKSGYLSNLGVFLNARFERLGELLDIEDAVTANVCSVALTPVGHPYKPDRLANLGVSLHVRFERLHVLGDMEDAIVIDTYALFLTPDGHPEKPGRLINLGNALEGRFELNPKQRDDIDDAIALKRCTANLIPDSHPHKHSCLYNLSISLLSRFQHFIESDDIEEAILTARRAVELTPEGHPSKPARLTSLASAYLAHLTPLTAESDFSHSFDAFRDAADAQGPPSVRIRAALASIRLCSMNPTLVQPRHNVLGMHSRVLDLIPQVVWLGHSISRRYLELQEIGDAVSAAAAAAISAGDIHRALEWLEEGKAIVWSQVQDLRSPLDELNVAHPRLAERLSAIAAELEHAGGTQGRHLSLERSEQLLRTEDERQAQRHRAAASEYEDIITAIRKLEGFESFLCPRKVSELARAAAAGPVAIIQAHETRCDALILFREGFITHVPLPRLTYDAAEAMRKQLIAVLRQTGLRTRGDVLGALAQSAHFNDINNVLSALWIWVVHPVIRAVEQRGKLPHVTWCASGPLAFLPFHAAGDYRSKSRVSAFEFVVSSYTPTLSSLLQPHPPSNPTHRSGVLIVSQPDTPGCSSLPGADAELDVVARHFQHGSILHSAHATVSTVLREMERHAYVHLACHGAQHESDPLQSAFILHDGRLVLSQLMAKSMRGANLELAVLSACQTATGDAALPDEAIHLAASMRAIGYRSVVATMWSIWDDDAPAIANAFYANLNILRDEARTAGDETSSVVAYALHDAVRSLREKVGEKNLLRWIPFVYFGV</sequence>
<protein>
    <submittedName>
        <fullName evidence="1">CHAT domain-containing protein</fullName>
    </submittedName>
</protein>
<keyword evidence="2" id="KW-1185">Reference proteome</keyword>
<reference evidence="1" key="1">
    <citation type="submission" date="2021-02" db="EMBL/GenBank/DDBJ databases">
        <authorList>
            <consortium name="DOE Joint Genome Institute"/>
            <person name="Ahrendt S."/>
            <person name="Looney B.P."/>
            <person name="Miyauchi S."/>
            <person name="Morin E."/>
            <person name="Drula E."/>
            <person name="Courty P.E."/>
            <person name="Chicoki N."/>
            <person name="Fauchery L."/>
            <person name="Kohler A."/>
            <person name="Kuo A."/>
            <person name="Labutti K."/>
            <person name="Pangilinan J."/>
            <person name="Lipzen A."/>
            <person name="Riley R."/>
            <person name="Andreopoulos W."/>
            <person name="He G."/>
            <person name="Johnson J."/>
            <person name="Barry K.W."/>
            <person name="Grigoriev I.V."/>
            <person name="Nagy L."/>
            <person name="Hibbett D."/>
            <person name="Henrissat B."/>
            <person name="Matheny P.B."/>
            <person name="Labbe J."/>
            <person name="Martin F."/>
        </authorList>
    </citation>
    <scope>NUCLEOTIDE SEQUENCE</scope>
    <source>
        <strain evidence="1">EC-137</strain>
    </source>
</reference>
<name>A0ACB8QB95_9AGAM</name>
<reference evidence="1" key="2">
    <citation type="journal article" date="2022" name="New Phytol.">
        <title>Evolutionary transition to the ectomycorrhizal habit in the genomes of a hyperdiverse lineage of mushroom-forming fungi.</title>
        <authorList>
            <person name="Looney B."/>
            <person name="Miyauchi S."/>
            <person name="Morin E."/>
            <person name="Drula E."/>
            <person name="Courty P.E."/>
            <person name="Kohler A."/>
            <person name="Kuo A."/>
            <person name="LaButti K."/>
            <person name="Pangilinan J."/>
            <person name="Lipzen A."/>
            <person name="Riley R."/>
            <person name="Andreopoulos W."/>
            <person name="He G."/>
            <person name="Johnson J."/>
            <person name="Nolan M."/>
            <person name="Tritt A."/>
            <person name="Barry K.W."/>
            <person name="Grigoriev I.V."/>
            <person name="Nagy L.G."/>
            <person name="Hibbett D."/>
            <person name="Henrissat B."/>
            <person name="Matheny P.B."/>
            <person name="Labbe J."/>
            <person name="Martin F.M."/>
        </authorList>
    </citation>
    <scope>NUCLEOTIDE SEQUENCE</scope>
    <source>
        <strain evidence="1">EC-137</strain>
    </source>
</reference>
<dbReference type="Proteomes" id="UP000814128">
    <property type="component" value="Unassembled WGS sequence"/>
</dbReference>
<comment type="caution">
    <text evidence="1">The sequence shown here is derived from an EMBL/GenBank/DDBJ whole genome shotgun (WGS) entry which is preliminary data.</text>
</comment>
<accession>A0ACB8QB95</accession>
<proteinExistence type="predicted"/>
<organism evidence="1 2">
    <name type="scientific">Vararia minispora EC-137</name>
    <dbReference type="NCBI Taxonomy" id="1314806"/>
    <lineage>
        <taxon>Eukaryota</taxon>
        <taxon>Fungi</taxon>
        <taxon>Dikarya</taxon>
        <taxon>Basidiomycota</taxon>
        <taxon>Agaricomycotina</taxon>
        <taxon>Agaricomycetes</taxon>
        <taxon>Russulales</taxon>
        <taxon>Lachnocladiaceae</taxon>
        <taxon>Vararia</taxon>
    </lineage>
</organism>